<keyword evidence="6" id="KW-1185">Reference proteome</keyword>
<dbReference type="InterPro" id="IPR028081">
    <property type="entry name" value="Leu-bd"/>
</dbReference>
<evidence type="ECO:0000256" key="1">
    <source>
        <dbReference type="ARBA" id="ARBA00010062"/>
    </source>
</evidence>
<feature type="domain" description="Leucine-binding protein" evidence="4">
    <location>
        <begin position="99"/>
        <end position="397"/>
    </location>
</feature>
<dbReference type="PANTHER" id="PTHR30483">
    <property type="entry name" value="LEUCINE-SPECIFIC-BINDING PROTEIN"/>
    <property type="match status" value="1"/>
</dbReference>
<evidence type="ECO:0000259" key="4">
    <source>
        <dbReference type="Pfam" id="PF13458"/>
    </source>
</evidence>
<dbReference type="PROSITE" id="PS51257">
    <property type="entry name" value="PROKAR_LIPOPROTEIN"/>
    <property type="match status" value="1"/>
</dbReference>
<comment type="caution">
    <text evidence="5">The sequence shown here is derived from an EMBL/GenBank/DDBJ whole genome shotgun (WGS) entry which is preliminary data.</text>
</comment>
<dbReference type="Pfam" id="PF13458">
    <property type="entry name" value="Peripla_BP_6"/>
    <property type="match status" value="1"/>
</dbReference>
<evidence type="ECO:0000256" key="3">
    <source>
        <dbReference type="SAM" id="MobiDB-lite"/>
    </source>
</evidence>
<organism evidence="5 6">
    <name type="scientific">Pedobacter cryophilus</name>
    <dbReference type="NCBI Taxonomy" id="2571271"/>
    <lineage>
        <taxon>Bacteria</taxon>
        <taxon>Pseudomonadati</taxon>
        <taxon>Bacteroidota</taxon>
        <taxon>Sphingobacteriia</taxon>
        <taxon>Sphingobacteriales</taxon>
        <taxon>Sphingobacteriaceae</taxon>
        <taxon>Pedobacter</taxon>
    </lineage>
</organism>
<dbReference type="InterPro" id="IPR051010">
    <property type="entry name" value="BCAA_transport"/>
</dbReference>
<dbReference type="InterPro" id="IPR028082">
    <property type="entry name" value="Peripla_BP_I"/>
</dbReference>
<dbReference type="Gene3D" id="3.40.50.2300">
    <property type="match status" value="2"/>
</dbReference>
<comment type="similarity">
    <text evidence="1">Belongs to the leucine-binding protein family.</text>
</comment>
<dbReference type="OrthoDB" id="2149800at2"/>
<keyword evidence="2" id="KW-0732">Signal</keyword>
<evidence type="ECO:0000313" key="5">
    <source>
        <dbReference type="EMBL" id="TKB98970.1"/>
    </source>
</evidence>
<evidence type="ECO:0000256" key="2">
    <source>
        <dbReference type="ARBA" id="ARBA00022729"/>
    </source>
</evidence>
<reference evidence="5 6" key="1">
    <citation type="submission" date="2019-04" db="EMBL/GenBank/DDBJ databases">
        <title>Pedobacter sp. AR-3-17 sp. nov., isolated from Arctic soil.</title>
        <authorList>
            <person name="Dahal R.H."/>
            <person name="Kim D.-U."/>
        </authorList>
    </citation>
    <scope>NUCLEOTIDE SEQUENCE [LARGE SCALE GENOMIC DNA]</scope>
    <source>
        <strain evidence="5 6">AR-3-17</strain>
    </source>
</reference>
<dbReference type="PANTHER" id="PTHR30483:SF6">
    <property type="entry name" value="PERIPLASMIC BINDING PROTEIN OF ABC TRANSPORTER FOR NATURAL AMINO ACIDS"/>
    <property type="match status" value="1"/>
</dbReference>
<dbReference type="RefSeq" id="WP_136825783.1">
    <property type="nucleotide sequence ID" value="NZ_SWBP01000002.1"/>
</dbReference>
<protein>
    <submittedName>
        <fullName evidence="5">Amino acid ABC transporter substrate-binding protein</fullName>
    </submittedName>
</protein>
<accession>A0A4U1C6H2</accession>
<dbReference type="AlphaFoldDB" id="A0A4U1C6H2"/>
<proteinExistence type="inferred from homology"/>
<name>A0A4U1C6H2_9SPHI</name>
<sequence>MISVLNRQQLLSGNNFFYITLVFLVLGACSSKTNPTIQKPAPTTPQVAAKPKVEDPKKPIPAKPVEQPEIVISLILPFELNTINYKTATLKEINKAEIAIDFYQGFKMGLDSVAKTGNTKFKLQVFDSKDDPTQLVNLAAKAEIKNSDLIVGPVYPNGIKSFSVYSKAMKKPMVSPLAASDQDLFNNPYLISINNSVDQHAYKAVSFMKSQLKPKKVILIRSGQADEYKYAVPFKKGIDSLAKGLPFSEIGIKAVGYENVYKSLNPTGLNVIIVPGTERIFLLTLFKELEKLSNNFQIAVIGHPGWEKAQYLDFNLLEKLNTYTTSSYKIDYKSSKSLDFIRNYRSAFSLEPSEYAFKAFDMGYYFGKLMNDKGKGFLTEITKQPFDGIHNDFNFVKDAKFGYYNASLMVLKYEQGQLKKVN</sequence>
<gene>
    <name evidence="5" type="ORF">FA046_07600</name>
</gene>
<dbReference type="SUPFAM" id="SSF53822">
    <property type="entry name" value="Periplasmic binding protein-like I"/>
    <property type="match status" value="1"/>
</dbReference>
<dbReference type="Proteomes" id="UP000308181">
    <property type="component" value="Unassembled WGS sequence"/>
</dbReference>
<dbReference type="CDD" id="cd06268">
    <property type="entry name" value="PBP1_ABC_transporter_LIVBP-like"/>
    <property type="match status" value="1"/>
</dbReference>
<dbReference type="EMBL" id="SWBP01000002">
    <property type="protein sequence ID" value="TKB98970.1"/>
    <property type="molecule type" value="Genomic_DNA"/>
</dbReference>
<evidence type="ECO:0000313" key="6">
    <source>
        <dbReference type="Proteomes" id="UP000308181"/>
    </source>
</evidence>
<feature type="region of interest" description="Disordered" evidence="3">
    <location>
        <begin position="35"/>
        <end position="60"/>
    </location>
</feature>